<keyword evidence="11" id="KW-0739">Sodium transport</keyword>
<dbReference type="InterPro" id="IPR038377">
    <property type="entry name" value="Na/Glc_symporter_sf"/>
</dbReference>
<evidence type="ECO:0000256" key="2">
    <source>
        <dbReference type="ARBA" id="ARBA00006434"/>
    </source>
</evidence>
<keyword evidence="10 14" id="KW-0472">Membrane</keyword>
<evidence type="ECO:0000256" key="8">
    <source>
        <dbReference type="ARBA" id="ARBA00023053"/>
    </source>
</evidence>
<accession>A0A7K1S560</accession>
<evidence type="ECO:0000256" key="5">
    <source>
        <dbReference type="ARBA" id="ARBA00022692"/>
    </source>
</evidence>
<evidence type="ECO:0000256" key="6">
    <source>
        <dbReference type="ARBA" id="ARBA00022847"/>
    </source>
</evidence>
<keyword evidence="16" id="KW-1185">Reference proteome</keyword>
<evidence type="ECO:0000256" key="1">
    <source>
        <dbReference type="ARBA" id="ARBA00004651"/>
    </source>
</evidence>
<dbReference type="AlphaFoldDB" id="A0A7K1S560"/>
<dbReference type="InterPro" id="IPR050277">
    <property type="entry name" value="Sodium:Solute_Symporter"/>
</dbReference>
<evidence type="ECO:0000256" key="3">
    <source>
        <dbReference type="ARBA" id="ARBA00022448"/>
    </source>
</evidence>
<feature type="transmembrane region" description="Helical" evidence="14">
    <location>
        <begin position="65"/>
        <end position="84"/>
    </location>
</feature>
<evidence type="ECO:0000256" key="10">
    <source>
        <dbReference type="ARBA" id="ARBA00023136"/>
    </source>
</evidence>
<feature type="transmembrane region" description="Helical" evidence="14">
    <location>
        <begin position="33"/>
        <end position="53"/>
    </location>
</feature>
<dbReference type="InterPro" id="IPR001734">
    <property type="entry name" value="Na/solute_symporter"/>
</dbReference>
<feature type="transmembrane region" description="Helical" evidence="14">
    <location>
        <begin position="375"/>
        <end position="394"/>
    </location>
</feature>
<evidence type="ECO:0000256" key="13">
    <source>
        <dbReference type="RuleBase" id="RU362091"/>
    </source>
</evidence>
<dbReference type="Proteomes" id="UP000436006">
    <property type="component" value="Unassembled WGS sequence"/>
</dbReference>
<dbReference type="PANTHER" id="PTHR48086">
    <property type="entry name" value="SODIUM/PROLINE SYMPORTER-RELATED"/>
    <property type="match status" value="1"/>
</dbReference>
<dbReference type="EMBL" id="WPIN01000001">
    <property type="protein sequence ID" value="MVM28870.1"/>
    <property type="molecule type" value="Genomic_DNA"/>
</dbReference>
<name>A0A7K1S560_9BACT</name>
<dbReference type="GO" id="GO:0006814">
    <property type="term" value="P:sodium ion transport"/>
    <property type="evidence" value="ECO:0007669"/>
    <property type="project" value="UniProtKB-KW"/>
</dbReference>
<feature type="transmembrane region" description="Helical" evidence="14">
    <location>
        <begin position="426"/>
        <end position="444"/>
    </location>
</feature>
<evidence type="ECO:0008006" key="17">
    <source>
        <dbReference type="Google" id="ProtNLM"/>
    </source>
</evidence>
<evidence type="ECO:0000313" key="15">
    <source>
        <dbReference type="EMBL" id="MVM28870.1"/>
    </source>
</evidence>
<reference evidence="15 16" key="1">
    <citation type="submission" date="2019-12" db="EMBL/GenBank/DDBJ databases">
        <title>Spirosoma sp. HMF4905 genome sequencing and assembly.</title>
        <authorList>
            <person name="Kang H."/>
            <person name="Cha I."/>
            <person name="Kim H."/>
            <person name="Joh K."/>
        </authorList>
    </citation>
    <scope>NUCLEOTIDE SEQUENCE [LARGE SCALE GENOMIC DNA]</scope>
    <source>
        <strain evidence="15 16">HMF4905</strain>
    </source>
</reference>
<dbReference type="PANTHER" id="PTHR48086:SF3">
    <property type="entry name" value="SODIUM_PROLINE SYMPORTER"/>
    <property type="match status" value="1"/>
</dbReference>
<feature type="transmembrane region" description="Helical" evidence="14">
    <location>
        <begin position="151"/>
        <end position="175"/>
    </location>
</feature>
<evidence type="ECO:0000313" key="16">
    <source>
        <dbReference type="Proteomes" id="UP000436006"/>
    </source>
</evidence>
<feature type="transmembrane region" description="Helical" evidence="14">
    <location>
        <begin position="459"/>
        <end position="478"/>
    </location>
</feature>
<feature type="transmembrane region" description="Helical" evidence="14">
    <location>
        <begin position="182"/>
        <end position="203"/>
    </location>
</feature>
<feature type="transmembrane region" description="Helical" evidence="14">
    <location>
        <begin position="116"/>
        <end position="139"/>
    </location>
</feature>
<proteinExistence type="inferred from homology"/>
<feature type="transmembrane region" description="Helical" evidence="14">
    <location>
        <begin position="223"/>
        <end position="248"/>
    </location>
</feature>
<evidence type="ECO:0000256" key="9">
    <source>
        <dbReference type="ARBA" id="ARBA00023065"/>
    </source>
</evidence>
<comment type="catalytic activity">
    <reaction evidence="12">
        <text>L-proline(in) + Na(+)(in) = L-proline(out) + Na(+)(out)</text>
        <dbReference type="Rhea" id="RHEA:28967"/>
        <dbReference type="ChEBI" id="CHEBI:29101"/>
        <dbReference type="ChEBI" id="CHEBI:60039"/>
    </reaction>
</comment>
<feature type="transmembrane region" description="Helical" evidence="14">
    <location>
        <begin position="400"/>
        <end position="419"/>
    </location>
</feature>
<evidence type="ECO:0000256" key="12">
    <source>
        <dbReference type="ARBA" id="ARBA00033708"/>
    </source>
</evidence>
<dbReference type="Gene3D" id="1.20.1730.10">
    <property type="entry name" value="Sodium/glucose cotransporter"/>
    <property type="match status" value="1"/>
</dbReference>
<keyword evidence="8" id="KW-0915">Sodium</keyword>
<gene>
    <name evidence="15" type="ORF">GO755_02410</name>
</gene>
<dbReference type="Pfam" id="PF00474">
    <property type="entry name" value="SSF"/>
    <property type="match status" value="1"/>
</dbReference>
<comment type="subcellular location">
    <subcellularLocation>
        <location evidence="1">Cell membrane</location>
        <topology evidence="1">Multi-pass membrane protein</topology>
    </subcellularLocation>
</comment>
<feature type="transmembrane region" description="Helical" evidence="14">
    <location>
        <begin position="325"/>
        <end position="354"/>
    </location>
</feature>
<keyword evidence="9" id="KW-0406">Ion transport</keyword>
<keyword evidence="6" id="KW-0769">Symport</keyword>
<comment type="similarity">
    <text evidence="2 13">Belongs to the sodium:solute symporter (SSF) (TC 2.A.21) family.</text>
</comment>
<keyword evidence="5 14" id="KW-0812">Transmembrane</keyword>
<keyword evidence="4" id="KW-1003">Cell membrane</keyword>
<comment type="caution">
    <text evidence="15">The sequence shown here is derived from an EMBL/GenBank/DDBJ whole genome shotgun (WGS) entry which is preliminary data.</text>
</comment>
<evidence type="ECO:0000256" key="14">
    <source>
        <dbReference type="SAM" id="Phobius"/>
    </source>
</evidence>
<dbReference type="GO" id="GO:0005886">
    <property type="term" value="C:plasma membrane"/>
    <property type="evidence" value="ECO:0007669"/>
    <property type="project" value="UniProtKB-SubCell"/>
</dbReference>
<dbReference type="GO" id="GO:0015293">
    <property type="term" value="F:symporter activity"/>
    <property type="evidence" value="ECO:0007669"/>
    <property type="project" value="UniProtKB-KW"/>
</dbReference>
<dbReference type="PROSITE" id="PS50283">
    <property type="entry name" value="NA_SOLUT_SYMP_3"/>
    <property type="match status" value="1"/>
</dbReference>
<sequence length="499" mass="55243">MVVYLGLIITLGWYLQRQAAKTVGEYYLANRRIPGWVVSLAFFSTFISTNTYIGQAGESFRYGLSWTWVGLFWAVFCVISWMILGPRMRNQSIRLKSFTVPDYFQLRYQSPLSRSIRILSAFIILFATIWYMTGIAKGIAHLLESVLDVPYAYGAAFMLFFTCFYTVAGGMYGIMWTDAVQGILMFAVAILMLALPFVYVGGYDVLMAKIAYVDHVSKKGTPIGNGLVTFGQLTSFLYIAGIGLSVGMKQISEPKLLIRFYTVKDRKGMKFAMTWTPIFMGVSLVCVMGLGALVHGMVTTEEAAYLVKNTDEVVGFMLKKFDSPLISGICLMGLFAAGMAALASVTLVVGTTLVKDIWNVWKPMPAERIIPRTKLVMLLYCLVVYYFTLFPPAGVVELSAFAGSVYVASFLPTIFGGLYFRWGTDLGAVASMITGILVNIIWRFGVRPNYEALADVHEVFPAFIASFIVYLIASKLTVSRKPDQEHLSVVFGTGEAVAG</sequence>
<protein>
    <recommendedName>
        <fullName evidence="17">Sodium:solute symporter family protein</fullName>
    </recommendedName>
</protein>
<evidence type="ECO:0000256" key="11">
    <source>
        <dbReference type="ARBA" id="ARBA00023201"/>
    </source>
</evidence>
<keyword evidence="7 14" id="KW-1133">Transmembrane helix</keyword>
<organism evidence="15 16">
    <name type="scientific">Spirosoma arboris</name>
    <dbReference type="NCBI Taxonomy" id="2682092"/>
    <lineage>
        <taxon>Bacteria</taxon>
        <taxon>Pseudomonadati</taxon>
        <taxon>Bacteroidota</taxon>
        <taxon>Cytophagia</taxon>
        <taxon>Cytophagales</taxon>
        <taxon>Cytophagaceae</taxon>
        <taxon>Spirosoma</taxon>
    </lineage>
</organism>
<keyword evidence="3" id="KW-0813">Transport</keyword>
<evidence type="ECO:0000256" key="4">
    <source>
        <dbReference type="ARBA" id="ARBA00022475"/>
    </source>
</evidence>
<evidence type="ECO:0000256" key="7">
    <source>
        <dbReference type="ARBA" id="ARBA00022989"/>
    </source>
</evidence>
<feature type="transmembrane region" description="Helical" evidence="14">
    <location>
        <begin position="269"/>
        <end position="294"/>
    </location>
</feature>